<evidence type="ECO:0000256" key="2">
    <source>
        <dbReference type="SAM" id="MobiDB-lite"/>
    </source>
</evidence>
<evidence type="ECO:0000256" key="1">
    <source>
        <dbReference type="SAM" id="Coils"/>
    </source>
</evidence>
<comment type="caution">
    <text evidence="3">The sequence shown here is derived from an EMBL/GenBank/DDBJ whole genome shotgun (WGS) entry which is preliminary data.</text>
</comment>
<dbReference type="EMBL" id="JAJSOF020000019">
    <property type="protein sequence ID" value="KAJ4437796.1"/>
    <property type="molecule type" value="Genomic_DNA"/>
</dbReference>
<gene>
    <name evidence="3" type="ORF">ANN_13734</name>
</gene>
<feature type="coiled-coil region" evidence="1">
    <location>
        <begin position="171"/>
        <end position="221"/>
    </location>
</feature>
<sequence length="237" mass="28340">MEELQEFLVMQQPTEIVQHIYWSDNATKSLIDCYKMYRKKVGSLEGTAKIDGGYWKGITKKLWTTTKKDWKGKKNFEYQEQFDEIYVNKRNIHPELLLATDTVQEMPIAFEISKQLDIAQEQSTSIPSTSNDRPIDNNSEANVTQSRPKRRKTQTNSTLELMRKDRKDYHTEFLKIQRERLEFEKEKAKTRQNKIQEMLEVEKEKAKARQYQNELLSERNEILKKYLEYKIEFPNDL</sequence>
<feature type="compositionally biased region" description="Polar residues" evidence="2">
    <location>
        <begin position="121"/>
        <end position="146"/>
    </location>
</feature>
<protein>
    <submittedName>
        <fullName evidence="3">Uncharacterized protein</fullName>
    </submittedName>
</protein>
<keyword evidence="4" id="KW-1185">Reference proteome</keyword>
<evidence type="ECO:0000313" key="3">
    <source>
        <dbReference type="EMBL" id="KAJ4437796.1"/>
    </source>
</evidence>
<feature type="region of interest" description="Disordered" evidence="2">
    <location>
        <begin position="121"/>
        <end position="157"/>
    </location>
</feature>
<accession>A0ABQ8SVJ7</accession>
<reference evidence="3 4" key="1">
    <citation type="journal article" date="2022" name="Allergy">
        <title>Genome assembly and annotation of Periplaneta americana reveal a comprehensive cockroach allergen profile.</title>
        <authorList>
            <person name="Wang L."/>
            <person name="Xiong Q."/>
            <person name="Saelim N."/>
            <person name="Wang L."/>
            <person name="Nong W."/>
            <person name="Wan A.T."/>
            <person name="Shi M."/>
            <person name="Liu X."/>
            <person name="Cao Q."/>
            <person name="Hui J.H.L."/>
            <person name="Sookrung N."/>
            <person name="Leung T.F."/>
            <person name="Tungtrongchitr A."/>
            <person name="Tsui S.K.W."/>
        </authorList>
    </citation>
    <scope>NUCLEOTIDE SEQUENCE [LARGE SCALE GENOMIC DNA]</scope>
    <source>
        <strain evidence="3">PWHHKU_190912</strain>
    </source>
</reference>
<organism evidence="3 4">
    <name type="scientific">Periplaneta americana</name>
    <name type="common">American cockroach</name>
    <name type="synonym">Blatta americana</name>
    <dbReference type="NCBI Taxonomy" id="6978"/>
    <lineage>
        <taxon>Eukaryota</taxon>
        <taxon>Metazoa</taxon>
        <taxon>Ecdysozoa</taxon>
        <taxon>Arthropoda</taxon>
        <taxon>Hexapoda</taxon>
        <taxon>Insecta</taxon>
        <taxon>Pterygota</taxon>
        <taxon>Neoptera</taxon>
        <taxon>Polyneoptera</taxon>
        <taxon>Dictyoptera</taxon>
        <taxon>Blattodea</taxon>
        <taxon>Blattoidea</taxon>
        <taxon>Blattidae</taxon>
        <taxon>Blattinae</taxon>
        <taxon>Periplaneta</taxon>
    </lineage>
</organism>
<proteinExistence type="predicted"/>
<name>A0ABQ8SVJ7_PERAM</name>
<evidence type="ECO:0000313" key="4">
    <source>
        <dbReference type="Proteomes" id="UP001148838"/>
    </source>
</evidence>
<keyword evidence="1" id="KW-0175">Coiled coil</keyword>
<dbReference type="Proteomes" id="UP001148838">
    <property type="component" value="Unassembled WGS sequence"/>
</dbReference>